<protein>
    <submittedName>
        <fullName evidence="1">Uncharacterized protein</fullName>
    </submittedName>
</protein>
<evidence type="ECO:0000313" key="2">
    <source>
        <dbReference type="Proteomes" id="UP001056120"/>
    </source>
</evidence>
<reference evidence="1 2" key="2">
    <citation type="journal article" date="2022" name="Mol. Ecol. Resour.">
        <title>The genomes of chicory, endive, great burdock and yacon provide insights into Asteraceae paleo-polyploidization history and plant inulin production.</title>
        <authorList>
            <person name="Fan W."/>
            <person name="Wang S."/>
            <person name="Wang H."/>
            <person name="Wang A."/>
            <person name="Jiang F."/>
            <person name="Liu H."/>
            <person name="Zhao H."/>
            <person name="Xu D."/>
            <person name="Zhang Y."/>
        </authorList>
    </citation>
    <scope>NUCLEOTIDE SEQUENCE [LARGE SCALE GENOMIC DNA]</scope>
    <source>
        <strain evidence="2">cv. Yunnan</strain>
        <tissue evidence="1">Leaves</tissue>
    </source>
</reference>
<name>A0ACB9KD72_9ASTR</name>
<reference evidence="2" key="1">
    <citation type="journal article" date="2022" name="Mol. Ecol. Resour.">
        <title>The genomes of chicory, endive, great burdock and yacon provide insights into Asteraceae palaeo-polyploidization history and plant inulin production.</title>
        <authorList>
            <person name="Fan W."/>
            <person name="Wang S."/>
            <person name="Wang H."/>
            <person name="Wang A."/>
            <person name="Jiang F."/>
            <person name="Liu H."/>
            <person name="Zhao H."/>
            <person name="Xu D."/>
            <person name="Zhang Y."/>
        </authorList>
    </citation>
    <scope>NUCLEOTIDE SEQUENCE [LARGE SCALE GENOMIC DNA]</scope>
    <source>
        <strain evidence="2">cv. Yunnan</strain>
    </source>
</reference>
<comment type="caution">
    <text evidence="1">The sequence shown here is derived from an EMBL/GenBank/DDBJ whole genome shotgun (WGS) entry which is preliminary data.</text>
</comment>
<organism evidence="1 2">
    <name type="scientific">Smallanthus sonchifolius</name>
    <dbReference type="NCBI Taxonomy" id="185202"/>
    <lineage>
        <taxon>Eukaryota</taxon>
        <taxon>Viridiplantae</taxon>
        <taxon>Streptophyta</taxon>
        <taxon>Embryophyta</taxon>
        <taxon>Tracheophyta</taxon>
        <taxon>Spermatophyta</taxon>
        <taxon>Magnoliopsida</taxon>
        <taxon>eudicotyledons</taxon>
        <taxon>Gunneridae</taxon>
        <taxon>Pentapetalae</taxon>
        <taxon>asterids</taxon>
        <taxon>campanulids</taxon>
        <taxon>Asterales</taxon>
        <taxon>Asteraceae</taxon>
        <taxon>Asteroideae</taxon>
        <taxon>Heliantheae alliance</taxon>
        <taxon>Millerieae</taxon>
        <taxon>Smallanthus</taxon>
    </lineage>
</organism>
<proteinExistence type="predicted"/>
<gene>
    <name evidence="1" type="ORF">L1987_04302</name>
</gene>
<dbReference type="Proteomes" id="UP001056120">
    <property type="component" value="Linkage Group LG01"/>
</dbReference>
<dbReference type="EMBL" id="CM042018">
    <property type="protein sequence ID" value="KAI3830168.1"/>
    <property type="molecule type" value="Genomic_DNA"/>
</dbReference>
<evidence type="ECO:0000313" key="1">
    <source>
        <dbReference type="EMBL" id="KAI3830168.1"/>
    </source>
</evidence>
<sequence length="273" mass="30719">MFNDQIPSSSSSTPQDQDQDDEHDGDDDGNDDDHESIREIHALTSPLPPPPPPYRPWETTTYRSSSLSVASTESENFTTMSREFSALVLAGTGMARRETSEVTNSMNTNNLERIREDDMTENNPLDIVRGNNPMVSPPRRGGRSSNTAGGNPSEVTVQSVKKEEVESKISAWKNAKISKINNRFKRDEAIINGWENEQVQKSSSWMKKIERKLEAKRAHAMEKMQNDIAKARMKAEERRATSEAKRGTKVARVMEVANLMRAVGRAPAKRHFF</sequence>
<keyword evidence="2" id="KW-1185">Reference proteome</keyword>
<accession>A0ACB9KD72</accession>